<name>A0AA35VS48_GEOBA</name>
<keyword evidence="1" id="KW-0812">Transmembrane</keyword>
<dbReference type="EMBL" id="CASHTH010000042">
    <property type="protein sequence ID" value="CAI7989862.1"/>
    <property type="molecule type" value="Genomic_DNA"/>
</dbReference>
<evidence type="ECO:0000313" key="2">
    <source>
        <dbReference type="EMBL" id="CAI7989862.1"/>
    </source>
</evidence>
<feature type="transmembrane region" description="Helical" evidence="1">
    <location>
        <begin position="220"/>
        <end position="243"/>
    </location>
</feature>
<evidence type="ECO:0000256" key="1">
    <source>
        <dbReference type="SAM" id="Phobius"/>
    </source>
</evidence>
<comment type="caution">
    <text evidence="2">The sequence shown here is derived from an EMBL/GenBank/DDBJ whole genome shotgun (WGS) entry which is preliminary data.</text>
</comment>
<reference evidence="2" key="1">
    <citation type="submission" date="2023-03" db="EMBL/GenBank/DDBJ databases">
        <authorList>
            <person name="Steffen K."/>
            <person name="Cardenas P."/>
        </authorList>
    </citation>
    <scope>NUCLEOTIDE SEQUENCE</scope>
</reference>
<protein>
    <submittedName>
        <fullName evidence="2">Uncharacterized protein</fullName>
    </submittedName>
</protein>
<keyword evidence="3" id="KW-1185">Reference proteome</keyword>
<keyword evidence="1" id="KW-0472">Membrane</keyword>
<accession>A0AA35VS48</accession>
<proteinExistence type="predicted"/>
<organism evidence="2 3">
    <name type="scientific">Geodia barretti</name>
    <name type="common">Barrett's horny sponge</name>
    <dbReference type="NCBI Taxonomy" id="519541"/>
    <lineage>
        <taxon>Eukaryota</taxon>
        <taxon>Metazoa</taxon>
        <taxon>Porifera</taxon>
        <taxon>Demospongiae</taxon>
        <taxon>Heteroscleromorpha</taxon>
        <taxon>Tetractinellida</taxon>
        <taxon>Astrophorina</taxon>
        <taxon>Geodiidae</taxon>
        <taxon>Geodia</taxon>
    </lineage>
</organism>
<keyword evidence="1" id="KW-1133">Transmembrane helix</keyword>
<evidence type="ECO:0000313" key="3">
    <source>
        <dbReference type="Proteomes" id="UP001174909"/>
    </source>
</evidence>
<gene>
    <name evidence="2" type="ORF">GBAR_LOCUS356</name>
</gene>
<sequence length="323" mass="37000">MSVHLHSVETLSAAPPSSHYHNEVLGAGDSHLLTWSGHRRKDFHPLLFAPLGCEGHEGVCWLVASHTLRAANCRNKPVYHHNAEVHAVCFRECAPLVPPHQALVEVDLVGAETGKVGGVCVRDGRTTGHLLWGFISLANSEPHYFLFNQILRILHSHGHNGLGPRRRLSGRHIPRFRCCIHRSRRCFPRFRCRIHCSRRFFLCFRIRIPRSRRCISRFRLWWLCVSTIFLPFFNHHLLLFLVITEKEGLFAAWGYRGTVWDMLRACHVGTWNNCIVVQFCPQCGDDVLLLLDVLLENGDGFVSLCHCLERSFCVLIACFQVVF</sequence>
<dbReference type="AlphaFoldDB" id="A0AA35VS48"/>
<dbReference type="Proteomes" id="UP001174909">
    <property type="component" value="Unassembled WGS sequence"/>
</dbReference>